<sequence>MSREQVHLNEVARHIKRGEQIPNDLMNSAINEITDTSFSKRERIAASHISASAGKHLESWALLNFISAKYSEEELNAIIGTRKRLVSRLAIVLPSIIDIFQLTDIHDISSAINQIYDCARDYPVIEKSQFSSQQRKKAVRGINSIIQLAEQLDEVLDQASRHVDSEFNHHKGAIARFYETEQELRHIENLRRELMALCFASRLTLYRDSVGERSFYVGDNKAKTHVVECAYRLALQFGAPALKTTPGSNFSNLCGLILELATGIPHESLAGAINKFARSPERREIDEEEKIYCYENSDEGMEEYESDNFSSVKARIRSLEAEEAFWQNMLSSQPWDEKSIQQISIRMLDVVQQKQTAMKEHGPFIVWVSQMSHTTLDEWRQESERHENKMLSLAVELGQRVRNRAD</sequence>
<proteinExistence type="predicted"/>
<dbReference type="Proteomes" id="UP000039660">
    <property type="component" value="Unassembled WGS sequence"/>
</dbReference>
<dbReference type="AlphaFoldDB" id="A0A0T7GNL5"/>
<gene>
    <name evidence="1" type="ORF">NGAL_HAMBI1189_26190</name>
</gene>
<dbReference type="RefSeq" id="WP_172729910.1">
    <property type="nucleotide sequence ID" value="NZ_CCRK01000005.1"/>
</dbReference>
<reference evidence="1 2" key="1">
    <citation type="submission" date="2014-08" db="EMBL/GenBank/DDBJ databases">
        <authorList>
            <person name="Chen Y.-H."/>
        </authorList>
    </citation>
    <scope>NUCLEOTIDE SEQUENCE [LARGE SCALE GENOMIC DNA]</scope>
</reference>
<name>A0A0T7GNL5_NEOGA</name>
<evidence type="ECO:0000313" key="1">
    <source>
        <dbReference type="EMBL" id="CDZ48816.1"/>
    </source>
</evidence>
<organism evidence="1 2">
    <name type="scientific">Neorhizobium galegae bv. officinalis</name>
    <dbReference type="NCBI Taxonomy" id="323656"/>
    <lineage>
        <taxon>Bacteria</taxon>
        <taxon>Pseudomonadati</taxon>
        <taxon>Pseudomonadota</taxon>
        <taxon>Alphaproteobacteria</taxon>
        <taxon>Hyphomicrobiales</taxon>
        <taxon>Rhizobiaceae</taxon>
        <taxon>Rhizobium/Agrobacterium group</taxon>
        <taxon>Neorhizobium</taxon>
    </lineage>
</organism>
<protein>
    <submittedName>
        <fullName evidence="1">Uncharacterized protein</fullName>
    </submittedName>
</protein>
<dbReference type="EMBL" id="CCRK01000005">
    <property type="protein sequence ID" value="CDZ48816.1"/>
    <property type="molecule type" value="Genomic_DNA"/>
</dbReference>
<evidence type="ECO:0000313" key="2">
    <source>
        <dbReference type="Proteomes" id="UP000039660"/>
    </source>
</evidence>
<accession>A0A0T7GNL5</accession>